<accession>A0ACB6Z493</accession>
<feature type="non-terminal residue" evidence="1">
    <location>
        <position position="59"/>
    </location>
</feature>
<protein>
    <submittedName>
        <fullName evidence="1">Uncharacterized protein</fullName>
    </submittedName>
</protein>
<comment type="caution">
    <text evidence="1">The sequence shown here is derived from an EMBL/GenBank/DDBJ whole genome shotgun (WGS) entry which is preliminary data.</text>
</comment>
<reference evidence="1" key="2">
    <citation type="journal article" date="2020" name="Nat. Commun.">
        <title>Large-scale genome sequencing of mycorrhizal fungi provides insights into the early evolution of symbiotic traits.</title>
        <authorList>
            <person name="Miyauchi S."/>
            <person name="Kiss E."/>
            <person name="Kuo A."/>
            <person name="Drula E."/>
            <person name="Kohler A."/>
            <person name="Sanchez-Garcia M."/>
            <person name="Morin E."/>
            <person name="Andreopoulos B."/>
            <person name="Barry K.W."/>
            <person name="Bonito G."/>
            <person name="Buee M."/>
            <person name="Carver A."/>
            <person name="Chen C."/>
            <person name="Cichocki N."/>
            <person name="Clum A."/>
            <person name="Culley D."/>
            <person name="Crous P.W."/>
            <person name="Fauchery L."/>
            <person name="Girlanda M."/>
            <person name="Hayes R.D."/>
            <person name="Keri Z."/>
            <person name="LaButti K."/>
            <person name="Lipzen A."/>
            <person name="Lombard V."/>
            <person name="Magnuson J."/>
            <person name="Maillard F."/>
            <person name="Murat C."/>
            <person name="Nolan M."/>
            <person name="Ohm R.A."/>
            <person name="Pangilinan J."/>
            <person name="Pereira M.F."/>
            <person name="Perotto S."/>
            <person name="Peter M."/>
            <person name="Pfister S."/>
            <person name="Riley R."/>
            <person name="Sitrit Y."/>
            <person name="Stielow J.B."/>
            <person name="Szollosi G."/>
            <person name="Zifcakova L."/>
            <person name="Stursova M."/>
            <person name="Spatafora J.W."/>
            <person name="Tedersoo L."/>
            <person name="Vaario L.M."/>
            <person name="Yamada A."/>
            <person name="Yan M."/>
            <person name="Wang P."/>
            <person name="Xu J."/>
            <person name="Bruns T."/>
            <person name="Baldrian P."/>
            <person name="Vilgalys R."/>
            <person name="Dunand C."/>
            <person name="Henrissat B."/>
            <person name="Grigoriev I.V."/>
            <person name="Hibbett D."/>
            <person name="Nagy L.G."/>
            <person name="Martin F.M."/>
        </authorList>
    </citation>
    <scope>NUCLEOTIDE SEQUENCE</scope>
    <source>
        <strain evidence="1">P2</strain>
    </source>
</reference>
<feature type="non-terminal residue" evidence="1">
    <location>
        <position position="1"/>
    </location>
</feature>
<dbReference type="EMBL" id="MU118136">
    <property type="protein sequence ID" value="KAF9644496.1"/>
    <property type="molecule type" value="Genomic_DNA"/>
</dbReference>
<name>A0ACB6Z493_THEGA</name>
<sequence length="59" mass="6635">LYEEVQRFHANTTCAPGQRSRAVEAAVSKAASKSDAPSNAWRIKRPASRTENWVRDLLH</sequence>
<proteinExistence type="predicted"/>
<organism evidence="1 2">
    <name type="scientific">Thelephora ganbajun</name>
    <name type="common">Ganba fungus</name>
    <dbReference type="NCBI Taxonomy" id="370292"/>
    <lineage>
        <taxon>Eukaryota</taxon>
        <taxon>Fungi</taxon>
        <taxon>Dikarya</taxon>
        <taxon>Basidiomycota</taxon>
        <taxon>Agaricomycotina</taxon>
        <taxon>Agaricomycetes</taxon>
        <taxon>Thelephorales</taxon>
        <taxon>Thelephoraceae</taxon>
        <taxon>Thelephora</taxon>
    </lineage>
</organism>
<evidence type="ECO:0000313" key="2">
    <source>
        <dbReference type="Proteomes" id="UP000886501"/>
    </source>
</evidence>
<evidence type="ECO:0000313" key="1">
    <source>
        <dbReference type="EMBL" id="KAF9644496.1"/>
    </source>
</evidence>
<gene>
    <name evidence="1" type="ORF">BDM02DRAFT_3121851</name>
</gene>
<reference evidence="1" key="1">
    <citation type="submission" date="2019-10" db="EMBL/GenBank/DDBJ databases">
        <authorList>
            <consortium name="DOE Joint Genome Institute"/>
            <person name="Kuo A."/>
            <person name="Miyauchi S."/>
            <person name="Kiss E."/>
            <person name="Drula E."/>
            <person name="Kohler A."/>
            <person name="Sanchez-Garcia M."/>
            <person name="Andreopoulos B."/>
            <person name="Barry K.W."/>
            <person name="Bonito G."/>
            <person name="Buee M."/>
            <person name="Carver A."/>
            <person name="Chen C."/>
            <person name="Cichocki N."/>
            <person name="Clum A."/>
            <person name="Culley D."/>
            <person name="Crous P.W."/>
            <person name="Fauchery L."/>
            <person name="Girlanda M."/>
            <person name="Hayes R."/>
            <person name="Keri Z."/>
            <person name="Labutti K."/>
            <person name="Lipzen A."/>
            <person name="Lombard V."/>
            <person name="Magnuson J."/>
            <person name="Maillard F."/>
            <person name="Morin E."/>
            <person name="Murat C."/>
            <person name="Nolan M."/>
            <person name="Ohm R."/>
            <person name="Pangilinan J."/>
            <person name="Pereira M."/>
            <person name="Perotto S."/>
            <person name="Peter M."/>
            <person name="Riley R."/>
            <person name="Sitrit Y."/>
            <person name="Stielow B."/>
            <person name="Szollosi G."/>
            <person name="Zifcakova L."/>
            <person name="Stursova M."/>
            <person name="Spatafora J.W."/>
            <person name="Tedersoo L."/>
            <person name="Vaario L.-M."/>
            <person name="Yamada A."/>
            <person name="Yan M."/>
            <person name="Wang P."/>
            <person name="Xu J."/>
            <person name="Bruns T."/>
            <person name="Baldrian P."/>
            <person name="Vilgalys R."/>
            <person name="Henrissat B."/>
            <person name="Grigoriev I.V."/>
            <person name="Hibbett D."/>
            <person name="Nagy L.G."/>
            <person name="Martin F.M."/>
        </authorList>
    </citation>
    <scope>NUCLEOTIDE SEQUENCE</scope>
    <source>
        <strain evidence="1">P2</strain>
    </source>
</reference>
<keyword evidence="2" id="KW-1185">Reference proteome</keyword>
<dbReference type="Proteomes" id="UP000886501">
    <property type="component" value="Unassembled WGS sequence"/>
</dbReference>